<dbReference type="EMBL" id="BTSX01000002">
    <property type="protein sequence ID" value="GMS82656.1"/>
    <property type="molecule type" value="Genomic_DNA"/>
</dbReference>
<evidence type="ECO:0000313" key="2">
    <source>
        <dbReference type="EMBL" id="GMS82656.1"/>
    </source>
</evidence>
<evidence type="ECO:0000313" key="3">
    <source>
        <dbReference type="Proteomes" id="UP001432027"/>
    </source>
</evidence>
<protein>
    <recommendedName>
        <fullName evidence="4">G protein-coupled receptor</fullName>
    </recommendedName>
</protein>
<feature type="transmembrane region" description="Helical" evidence="1">
    <location>
        <begin position="79"/>
        <end position="98"/>
    </location>
</feature>
<organism evidence="2 3">
    <name type="scientific">Pristionchus entomophagus</name>
    <dbReference type="NCBI Taxonomy" id="358040"/>
    <lineage>
        <taxon>Eukaryota</taxon>
        <taxon>Metazoa</taxon>
        <taxon>Ecdysozoa</taxon>
        <taxon>Nematoda</taxon>
        <taxon>Chromadorea</taxon>
        <taxon>Rhabditida</taxon>
        <taxon>Rhabditina</taxon>
        <taxon>Diplogasteromorpha</taxon>
        <taxon>Diplogasteroidea</taxon>
        <taxon>Neodiplogasteridae</taxon>
        <taxon>Pristionchus</taxon>
    </lineage>
</organism>
<keyword evidence="1" id="KW-0472">Membrane</keyword>
<dbReference type="PANTHER" id="PTHR47521">
    <property type="entry name" value="SERPENTINE RECEPTOR, CLASS E (EPSILON)-RELATED"/>
    <property type="match status" value="1"/>
</dbReference>
<name>A0AAV5ST04_9BILA</name>
<dbReference type="PANTHER" id="PTHR47521:SF7">
    <property type="entry name" value="SERPENTINE RECEPTOR CLASS EPSILON-6"/>
    <property type="match status" value="1"/>
</dbReference>
<accession>A0AAV5ST04</accession>
<gene>
    <name evidence="2" type="ORF">PENTCL1PPCAC_4831</name>
</gene>
<reference evidence="2" key="1">
    <citation type="submission" date="2023-10" db="EMBL/GenBank/DDBJ databases">
        <title>Genome assembly of Pristionchus species.</title>
        <authorList>
            <person name="Yoshida K."/>
            <person name="Sommer R.J."/>
        </authorList>
    </citation>
    <scope>NUCLEOTIDE SEQUENCE</scope>
    <source>
        <strain evidence="2">RS0144</strain>
    </source>
</reference>
<evidence type="ECO:0008006" key="4">
    <source>
        <dbReference type="Google" id="ProtNLM"/>
    </source>
</evidence>
<dbReference type="Proteomes" id="UP001432027">
    <property type="component" value="Unassembled WGS sequence"/>
</dbReference>
<comment type="caution">
    <text evidence="2">The sequence shown here is derived from an EMBL/GenBank/DDBJ whole genome shotgun (WGS) entry which is preliminary data.</text>
</comment>
<keyword evidence="1" id="KW-0812">Transmembrane</keyword>
<dbReference type="AlphaFoldDB" id="A0AAV5ST04"/>
<feature type="transmembrane region" description="Helical" evidence="1">
    <location>
        <begin position="47"/>
        <end position="67"/>
    </location>
</feature>
<dbReference type="InterPro" id="IPR052860">
    <property type="entry name" value="NRL-GPCR1"/>
</dbReference>
<keyword evidence="3" id="KW-1185">Reference proteome</keyword>
<keyword evidence="1" id="KW-1133">Transmembrane helix</keyword>
<feature type="non-terminal residue" evidence="2">
    <location>
        <position position="1"/>
    </location>
</feature>
<evidence type="ECO:0000256" key="1">
    <source>
        <dbReference type="SAM" id="Phobius"/>
    </source>
</evidence>
<proteinExistence type="predicted"/>
<sequence>AFTLVYLLNWRLLGKYKIRRLSTNQYNVNRSYQLRENMGVMRVLSKLILVTPIIYVPPFSFFTLSLLVHDRYLQCLFKALFDLTVSLFTAVFIFRLLTADRRFEKGLRSIPIFDELFKCRGREEETSIG</sequence>